<dbReference type="STRING" id="1409788.NC99_02450"/>
<evidence type="ECO:0000313" key="1">
    <source>
        <dbReference type="EMBL" id="KOH46845.1"/>
    </source>
</evidence>
<protein>
    <submittedName>
        <fullName evidence="1">Uncharacterized protein</fullName>
    </submittedName>
</protein>
<comment type="caution">
    <text evidence="1">The sequence shown here is derived from an EMBL/GenBank/DDBJ whole genome shotgun (WGS) entry which is preliminary data.</text>
</comment>
<reference evidence="2" key="1">
    <citation type="submission" date="2015-07" db="EMBL/GenBank/DDBJ databases">
        <title>Genome sequencing of Sunxiuqinia dokdonensis strain SK.</title>
        <authorList>
            <person name="Ahn S."/>
            <person name="Kim B.-C."/>
        </authorList>
    </citation>
    <scope>NUCLEOTIDE SEQUENCE [LARGE SCALE GENOMIC DNA]</scope>
    <source>
        <strain evidence="2">SK</strain>
    </source>
</reference>
<keyword evidence="2" id="KW-1185">Reference proteome</keyword>
<dbReference type="Proteomes" id="UP000036958">
    <property type="component" value="Unassembled WGS sequence"/>
</dbReference>
<sequence>MKSQQVRYFFEIANYKITCYQRLKINKKYRQLALRSGQEKNIWFYFYFALLCTKFTP</sequence>
<evidence type="ECO:0000313" key="2">
    <source>
        <dbReference type="Proteomes" id="UP000036958"/>
    </source>
</evidence>
<dbReference type="EMBL" id="LGIA01000014">
    <property type="protein sequence ID" value="KOH46845.1"/>
    <property type="molecule type" value="Genomic_DNA"/>
</dbReference>
<organism evidence="1 2">
    <name type="scientific">Sunxiuqinia dokdonensis</name>
    <dbReference type="NCBI Taxonomy" id="1409788"/>
    <lineage>
        <taxon>Bacteria</taxon>
        <taxon>Pseudomonadati</taxon>
        <taxon>Bacteroidota</taxon>
        <taxon>Bacteroidia</taxon>
        <taxon>Marinilabiliales</taxon>
        <taxon>Prolixibacteraceae</taxon>
        <taxon>Sunxiuqinia</taxon>
    </lineage>
</organism>
<dbReference type="AlphaFoldDB" id="A0A0L8VEE2"/>
<name>A0A0L8VEE2_9BACT</name>
<accession>A0A0L8VEE2</accession>
<proteinExistence type="predicted"/>
<gene>
    <name evidence="1" type="ORF">NC99_02450</name>
</gene>